<gene>
    <name evidence="6" type="ORF">NIES2135_63070</name>
</gene>
<dbReference type="SUPFAM" id="SSF46955">
    <property type="entry name" value="Putative DNA-binding domain"/>
    <property type="match status" value="1"/>
</dbReference>
<evidence type="ECO:0000256" key="1">
    <source>
        <dbReference type="ARBA" id="ARBA00022491"/>
    </source>
</evidence>
<evidence type="ECO:0000256" key="3">
    <source>
        <dbReference type="ARBA" id="ARBA00023125"/>
    </source>
</evidence>
<dbReference type="SMART" id="SM00422">
    <property type="entry name" value="HTH_MERR"/>
    <property type="match status" value="1"/>
</dbReference>
<keyword evidence="1" id="KW-0678">Repressor</keyword>
<dbReference type="InterPro" id="IPR000551">
    <property type="entry name" value="MerR-type_HTH_dom"/>
</dbReference>
<name>A0A1Z4JRU6_LEPBY</name>
<keyword evidence="4" id="KW-0804">Transcription</keyword>
<dbReference type="PANTHER" id="PTHR30204">
    <property type="entry name" value="REDOX-CYCLING DRUG-SENSING TRANSCRIPTIONAL ACTIVATOR SOXR"/>
    <property type="match status" value="1"/>
</dbReference>
<dbReference type="AlphaFoldDB" id="A0A1Z4JRU6"/>
<dbReference type="InterPro" id="IPR009061">
    <property type="entry name" value="DNA-bd_dom_put_sf"/>
</dbReference>
<keyword evidence="6" id="KW-0614">Plasmid</keyword>
<evidence type="ECO:0000259" key="5">
    <source>
        <dbReference type="PROSITE" id="PS50937"/>
    </source>
</evidence>
<dbReference type="PRINTS" id="PR00040">
    <property type="entry name" value="HTHMERR"/>
</dbReference>
<sequence>MLSRKSKFLRIGQVAIQSGVPIKTLRYYDELGLLKPPIRSRGGFRLFSPEVFDRLMLIKGAQILGLNLQEIKELLQICEQCKCPSETDKQKLETLLQEIDYRILQLRFLQAEFATAIAAFNHS</sequence>
<accession>A0A1Z4JRU6</accession>
<evidence type="ECO:0000256" key="4">
    <source>
        <dbReference type="ARBA" id="ARBA00023163"/>
    </source>
</evidence>
<dbReference type="PROSITE" id="PS50937">
    <property type="entry name" value="HTH_MERR_2"/>
    <property type="match status" value="1"/>
</dbReference>
<dbReference type="EMBL" id="AP018204">
    <property type="protein sequence ID" value="BAY59430.1"/>
    <property type="molecule type" value="Genomic_DNA"/>
</dbReference>
<dbReference type="Proteomes" id="UP000217895">
    <property type="component" value="Plasmid Plasmid1 dna"/>
</dbReference>
<keyword evidence="7" id="KW-1185">Reference proteome</keyword>
<dbReference type="Gene3D" id="1.10.1660.10">
    <property type="match status" value="1"/>
</dbReference>
<evidence type="ECO:0000313" key="7">
    <source>
        <dbReference type="Proteomes" id="UP000217895"/>
    </source>
</evidence>
<geneLocation type="plasmid" evidence="6">
    <name>plasmid1</name>
</geneLocation>
<proteinExistence type="predicted"/>
<dbReference type="GO" id="GO:0003677">
    <property type="term" value="F:DNA binding"/>
    <property type="evidence" value="ECO:0007669"/>
    <property type="project" value="UniProtKB-KW"/>
</dbReference>
<reference evidence="6 7" key="1">
    <citation type="submission" date="2017-06" db="EMBL/GenBank/DDBJ databases">
        <title>Genome sequencing of cyanobaciteial culture collection at National Institute for Environmental Studies (NIES).</title>
        <authorList>
            <person name="Hirose Y."/>
            <person name="Shimura Y."/>
            <person name="Fujisawa T."/>
            <person name="Nakamura Y."/>
            <person name="Kawachi M."/>
        </authorList>
    </citation>
    <scope>NUCLEOTIDE SEQUENCE [LARGE SCALE GENOMIC DNA]</scope>
    <source>
        <strain evidence="6 7">NIES-2135</strain>
        <plasmid evidence="7">Plasmid Plasmid1 dna</plasmid>
    </source>
</reference>
<organism evidence="6 7">
    <name type="scientific">Leptolyngbya boryana NIES-2135</name>
    <dbReference type="NCBI Taxonomy" id="1973484"/>
    <lineage>
        <taxon>Bacteria</taxon>
        <taxon>Bacillati</taxon>
        <taxon>Cyanobacteriota</taxon>
        <taxon>Cyanophyceae</taxon>
        <taxon>Leptolyngbyales</taxon>
        <taxon>Leptolyngbyaceae</taxon>
        <taxon>Leptolyngbya group</taxon>
        <taxon>Leptolyngbya</taxon>
    </lineage>
</organism>
<feature type="domain" description="HTH merR-type" evidence="5">
    <location>
        <begin position="8"/>
        <end position="77"/>
    </location>
</feature>
<dbReference type="InterPro" id="IPR047057">
    <property type="entry name" value="MerR_fam"/>
</dbReference>
<dbReference type="Pfam" id="PF13411">
    <property type="entry name" value="MerR_1"/>
    <property type="match status" value="1"/>
</dbReference>
<protein>
    <submittedName>
        <fullName evidence="6">Transcriptional regulator</fullName>
    </submittedName>
</protein>
<evidence type="ECO:0000313" key="6">
    <source>
        <dbReference type="EMBL" id="BAY59430.1"/>
    </source>
</evidence>
<evidence type="ECO:0000256" key="2">
    <source>
        <dbReference type="ARBA" id="ARBA00023015"/>
    </source>
</evidence>
<dbReference type="GO" id="GO:0003700">
    <property type="term" value="F:DNA-binding transcription factor activity"/>
    <property type="evidence" value="ECO:0007669"/>
    <property type="project" value="InterPro"/>
</dbReference>
<keyword evidence="2" id="KW-0805">Transcription regulation</keyword>
<keyword evidence="3" id="KW-0238">DNA-binding</keyword>
<dbReference type="PANTHER" id="PTHR30204:SF69">
    <property type="entry name" value="MERR-FAMILY TRANSCRIPTIONAL REGULATOR"/>
    <property type="match status" value="1"/>
</dbReference>